<keyword evidence="3" id="KW-1185">Reference proteome</keyword>
<organism evidence="2 3">
    <name type="scientific">Streptomyces monticola</name>
    <dbReference type="NCBI Taxonomy" id="2666263"/>
    <lineage>
        <taxon>Bacteria</taxon>
        <taxon>Bacillati</taxon>
        <taxon>Actinomycetota</taxon>
        <taxon>Actinomycetes</taxon>
        <taxon>Kitasatosporales</taxon>
        <taxon>Streptomycetaceae</taxon>
        <taxon>Streptomyces</taxon>
    </lineage>
</organism>
<evidence type="ECO:0000259" key="1">
    <source>
        <dbReference type="PROSITE" id="PS51819"/>
    </source>
</evidence>
<feature type="domain" description="VOC" evidence="1">
    <location>
        <begin position="21"/>
        <end position="144"/>
    </location>
</feature>
<dbReference type="InterPro" id="IPR037523">
    <property type="entry name" value="VOC_core"/>
</dbReference>
<reference evidence="3" key="1">
    <citation type="journal article" date="2019" name="Int. J. Syst. Evol. Microbiol.">
        <title>The Global Catalogue of Microorganisms (GCM) 10K type strain sequencing project: providing services to taxonomists for standard genome sequencing and annotation.</title>
        <authorList>
            <consortium name="The Broad Institute Genomics Platform"/>
            <consortium name="The Broad Institute Genome Sequencing Center for Infectious Disease"/>
            <person name="Wu L."/>
            <person name="Ma J."/>
        </authorList>
    </citation>
    <scope>NUCLEOTIDE SEQUENCE [LARGE SCALE GENOMIC DNA]</scope>
    <source>
        <strain evidence="3">SYNS20</strain>
    </source>
</reference>
<comment type="caution">
    <text evidence="2">The sequence shown here is derived from an EMBL/GenBank/DDBJ whole genome shotgun (WGS) entry which is preliminary data.</text>
</comment>
<dbReference type="Gene3D" id="3.30.720.110">
    <property type="match status" value="1"/>
</dbReference>
<protein>
    <submittedName>
        <fullName evidence="2">VOC family protein</fullName>
    </submittedName>
</protein>
<dbReference type="PANTHER" id="PTHR34109">
    <property type="entry name" value="BNAUNNG04460D PROTEIN-RELATED"/>
    <property type="match status" value="1"/>
</dbReference>
<dbReference type="EMBL" id="JBHTCF010000002">
    <property type="protein sequence ID" value="MFC7303968.1"/>
    <property type="molecule type" value="Genomic_DNA"/>
</dbReference>
<sequence>MTTSTTTSTSTSTTTVPENYRNAVIAHVMVDGAASAIDFYAKAFGAEELFRIDSPDGRIVHAEVSIHGSTIMLGDADGPLFSAPTALGGTTVGLHVFVEDVDALAQQATAAGAELLQPPADQFHGDRTAMLRDPYGHVWVFLTHLEDLTSDEVTRRARELFS</sequence>
<accession>A0ABW2JED6</accession>
<dbReference type="SUPFAM" id="SSF54593">
    <property type="entry name" value="Glyoxalase/Bleomycin resistance protein/Dihydroxybiphenyl dioxygenase"/>
    <property type="match status" value="1"/>
</dbReference>
<dbReference type="RefSeq" id="WP_381827685.1">
    <property type="nucleotide sequence ID" value="NZ_JBHTCF010000002.1"/>
</dbReference>
<dbReference type="PROSITE" id="PS51819">
    <property type="entry name" value="VOC"/>
    <property type="match status" value="1"/>
</dbReference>
<dbReference type="InterPro" id="IPR004360">
    <property type="entry name" value="Glyas_Fos-R_dOase_dom"/>
</dbReference>
<dbReference type="Gene3D" id="3.30.720.120">
    <property type="match status" value="1"/>
</dbReference>
<proteinExistence type="predicted"/>
<dbReference type="Pfam" id="PF00903">
    <property type="entry name" value="Glyoxalase"/>
    <property type="match status" value="1"/>
</dbReference>
<dbReference type="CDD" id="cd07246">
    <property type="entry name" value="VOC_like"/>
    <property type="match status" value="1"/>
</dbReference>
<dbReference type="InterPro" id="IPR029068">
    <property type="entry name" value="Glyas_Bleomycin-R_OHBP_Dase"/>
</dbReference>
<dbReference type="PANTHER" id="PTHR34109:SF1">
    <property type="entry name" value="VOC DOMAIN-CONTAINING PROTEIN"/>
    <property type="match status" value="1"/>
</dbReference>
<evidence type="ECO:0000313" key="3">
    <source>
        <dbReference type="Proteomes" id="UP001596523"/>
    </source>
</evidence>
<gene>
    <name evidence="2" type="ORF">ACFQVC_07035</name>
</gene>
<name>A0ABW2JED6_9ACTN</name>
<dbReference type="Proteomes" id="UP001596523">
    <property type="component" value="Unassembled WGS sequence"/>
</dbReference>
<evidence type="ECO:0000313" key="2">
    <source>
        <dbReference type="EMBL" id="MFC7303968.1"/>
    </source>
</evidence>